<gene>
    <name evidence="3" type="ORF">DP106_07525</name>
</gene>
<protein>
    <submittedName>
        <fullName evidence="3">Uncharacterized protein</fullName>
    </submittedName>
</protein>
<accession>A0A3A6QNM5</accession>
<keyword evidence="4" id="KW-1185">Reference proteome</keyword>
<organism evidence="3 4">
    <name type="scientific">Halonotius pteroides</name>
    <dbReference type="NCBI Taxonomy" id="268735"/>
    <lineage>
        <taxon>Archaea</taxon>
        <taxon>Methanobacteriati</taxon>
        <taxon>Methanobacteriota</taxon>
        <taxon>Stenosarchaea group</taxon>
        <taxon>Halobacteria</taxon>
        <taxon>Halobacteriales</taxon>
        <taxon>Haloferacaceae</taxon>
        <taxon>Halonotius</taxon>
    </lineage>
</organism>
<keyword evidence="2" id="KW-1133">Transmembrane helix</keyword>
<feature type="compositionally biased region" description="Acidic residues" evidence="1">
    <location>
        <begin position="108"/>
        <end position="126"/>
    </location>
</feature>
<name>A0A3A6QNM5_9EURY</name>
<feature type="compositionally biased region" description="Basic and acidic residues" evidence="1">
    <location>
        <begin position="96"/>
        <end position="107"/>
    </location>
</feature>
<dbReference type="OrthoDB" id="340456at2157"/>
<dbReference type="RefSeq" id="WP_120084446.1">
    <property type="nucleotide sequence ID" value="NZ_QMDW01000008.1"/>
</dbReference>
<keyword evidence="2" id="KW-0472">Membrane</keyword>
<evidence type="ECO:0000256" key="2">
    <source>
        <dbReference type="SAM" id="Phobius"/>
    </source>
</evidence>
<dbReference type="AlphaFoldDB" id="A0A3A6QNM5"/>
<reference evidence="3 4" key="1">
    <citation type="submission" date="2018-06" db="EMBL/GenBank/DDBJ databases">
        <title>Halonotius sp. F13-13 a new haloarchaeeon isolated from a solar saltern from Isla Cristina, Huelva, Spain.</title>
        <authorList>
            <person name="Duran-Viseras A."/>
            <person name="Sanchez-Porro C."/>
            <person name="Ventosa A."/>
        </authorList>
    </citation>
    <scope>NUCLEOTIDE SEQUENCE [LARGE SCALE GENOMIC DNA]</scope>
    <source>
        <strain evidence="3 4">CECT 7525</strain>
    </source>
</reference>
<dbReference type="EMBL" id="QMDW01000008">
    <property type="protein sequence ID" value="RJX49950.1"/>
    <property type="molecule type" value="Genomic_DNA"/>
</dbReference>
<dbReference type="Proteomes" id="UP000281564">
    <property type="component" value="Unassembled WGS sequence"/>
</dbReference>
<keyword evidence="2" id="KW-0812">Transmembrane</keyword>
<evidence type="ECO:0000256" key="1">
    <source>
        <dbReference type="SAM" id="MobiDB-lite"/>
    </source>
</evidence>
<proteinExistence type="predicted"/>
<sequence length="330" mass="35587">MQATPQLSDDLLQWPYLSLLASSVAVGIVYLLYLFELAPTLIGVVPRSQLTVLLGQLSVTLFGAYLVVVFIDRPAAATPDALQSTARSDSPSGVVRHADSAERRSDGDNEATDVGDDGGTDDDSSDENSTHETAMTQFTQALDEHLGMLCAWYVAAHPDSTGEPPASYDALFDADFAETVRRLDFAAPHEGGPRNGTWIAWSAVRLSEFRRETMAIIDVHSGSIEPTVGASLHNLANSRLTKRVITAEEAALPDHLPADTALVLFTETNGDDPLHAHLELLREMVATHETHSATSLTPLAERDCWSGDSPEAGVARANAADDAEQYYKLF</sequence>
<feature type="region of interest" description="Disordered" evidence="1">
    <location>
        <begin position="82"/>
        <end position="132"/>
    </location>
</feature>
<feature type="transmembrane region" description="Helical" evidence="2">
    <location>
        <begin position="50"/>
        <end position="71"/>
    </location>
</feature>
<evidence type="ECO:0000313" key="3">
    <source>
        <dbReference type="EMBL" id="RJX49950.1"/>
    </source>
</evidence>
<feature type="compositionally biased region" description="Polar residues" evidence="1">
    <location>
        <begin position="82"/>
        <end position="91"/>
    </location>
</feature>
<evidence type="ECO:0000313" key="4">
    <source>
        <dbReference type="Proteomes" id="UP000281564"/>
    </source>
</evidence>
<feature type="transmembrane region" description="Helical" evidence="2">
    <location>
        <begin position="16"/>
        <end position="38"/>
    </location>
</feature>
<comment type="caution">
    <text evidence="3">The sequence shown here is derived from an EMBL/GenBank/DDBJ whole genome shotgun (WGS) entry which is preliminary data.</text>
</comment>